<comment type="caution">
    <text evidence="2">The sequence shown here is derived from an EMBL/GenBank/DDBJ whole genome shotgun (WGS) entry which is preliminary data.</text>
</comment>
<name>A0A0B2VEC5_TOXCA</name>
<dbReference type="SUPFAM" id="SSF56815">
    <property type="entry name" value="Sec1/munc18-like (SM) proteins"/>
    <property type="match status" value="3"/>
</dbReference>
<dbReference type="InterPro" id="IPR043154">
    <property type="entry name" value="Sec-1-like_dom1"/>
</dbReference>
<evidence type="ECO:0000313" key="3">
    <source>
        <dbReference type="Proteomes" id="UP000031036"/>
    </source>
</evidence>
<accession>A0A0B2VEC5</accession>
<dbReference type="AlphaFoldDB" id="A0A0B2VEC5"/>
<organism evidence="2 3">
    <name type="scientific">Toxocara canis</name>
    <name type="common">Canine roundworm</name>
    <dbReference type="NCBI Taxonomy" id="6265"/>
    <lineage>
        <taxon>Eukaryota</taxon>
        <taxon>Metazoa</taxon>
        <taxon>Ecdysozoa</taxon>
        <taxon>Nematoda</taxon>
        <taxon>Chromadorea</taxon>
        <taxon>Rhabditida</taxon>
        <taxon>Spirurina</taxon>
        <taxon>Ascaridomorpha</taxon>
        <taxon>Ascaridoidea</taxon>
        <taxon>Toxocaridae</taxon>
        <taxon>Toxocara</taxon>
    </lineage>
</organism>
<dbReference type="Pfam" id="PF00995">
    <property type="entry name" value="Sec1"/>
    <property type="match status" value="2"/>
</dbReference>
<dbReference type="STRING" id="6265.A0A0B2VEC5"/>
<dbReference type="GO" id="GO:0016192">
    <property type="term" value="P:vesicle-mediated transport"/>
    <property type="evidence" value="ECO:0007669"/>
    <property type="project" value="InterPro"/>
</dbReference>
<evidence type="ECO:0000256" key="1">
    <source>
        <dbReference type="ARBA" id="ARBA00009884"/>
    </source>
</evidence>
<dbReference type="Gene3D" id="3.40.50.2060">
    <property type="match status" value="1"/>
</dbReference>
<dbReference type="InterPro" id="IPR027482">
    <property type="entry name" value="Sec1-like_dom2"/>
</dbReference>
<dbReference type="Proteomes" id="UP000031036">
    <property type="component" value="Unassembled WGS sequence"/>
</dbReference>
<reference evidence="2 3" key="1">
    <citation type="submission" date="2014-11" db="EMBL/GenBank/DDBJ databases">
        <title>Genetic blueprint of the zoonotic pathogen Toxocara canis.</title>
        <authorList>
            <person name="Zhu X.-Q."/>
            <person name="Korhonen P.K."/>
            <person name="Cai H."/>
            <person name="Young N.D."/>
            <person name="Nejsum P."/>
            <person name="von Samson-Himmelstjerna G."/>
            <person name="Boag P.R."/>
            <person name="Tan P."/>
            <person name="Li Q."/>
            <person name="Min J."/>
            <person name="Yang Y."/>
            <person name="Wang X."/>
            <person name="Fang X."/>
            <person name="Hall R.S."/>
            <person name="Hofmann A."/>
            <person name="Sternberg P.W."/>
            <person name="Jex A.R."/>
            <person name="Gasser R.B."/>
        </authorList>
    </citation>
    <scope>NUCLEOTIDE SEQUENCE [LARGE SCALE GENOMIC DNA]</scope>
    <source>
        <strain evidence="2">PN_DK_2014</strain>
    </source>
</reference>
<evidence type="ECO:0000313" key="2">
    <source>
        <dbReference type="EMBL" id="KHN79898.1"/>
    </source>
</evidence>
<dbReference type="Gene3D" id="3.40.50.1910">
    <property type="match status" value="3"/>
</dbReference>
<dbReference type="InterPro" id="IPR001619">
    <property type="entry name" value="Sec1-like"/>
</dbReference>
<dbReference type="EMBL" id="JPKZ01001807">
    <property type="protein sequence ID" value="KHN79898.1"/>
    <property type="molecule type" value="Genomic_DNA"/>
</dbReference>
<dbReference type="OMA" id="MHRPVLI"/>
<sequence length="877" mass="99577">MRGDPWNRKAETRDRFGHSTSATTANRAFICNWANERKPSEMIGHGDWIETIRTRQILALKQVINLNQPVPTSMAVEPVWKILILDRYGQDIISPLITVKQLRDLGVTLHLLLETNRESLPDVPAVYFISPNDENVKFICDDLNKAMYDSFYINMISPLSRPCLEQLASAAVHGASVQRVQKLTDQFLNFISLEDDLFVLRRYSENSPFSFYAISDPSMTNQQMEALIHTIVDGLFSVCATLGVVPIIRCPKDNAAEQVAMRLDQKLRDNFRDARNNLFTQENVRAGQLNMHRPVLIIADRGIDLATMLHHTWTYQALIHDLLELDLNRVVMKDKSGKVKEFDMNAKDKLWSEYKGTISDPSMTNQQMEALIHTIVDGLFSVCATLGVVPIIRCPKDNAAEQVAMRLDQKLRDNFRDARNNLFTQENVRAGQLNMHRPVLIIADRGIDLATMLHHTWTYQALIHDLLRLDQKLRDNFRDARNNLFTQENVRAGQLNMHRPVLIIADRGIDLATMLHHTWTYQALIHDLLELDLNRVVMKDKSGKVKEFDMNAKDKLWSEYKGSAFPLVAEAIQRDVEAYKSSEDEIKRLKHAMGMEGVESDETVSLLSDTTAKLSSTVISLPELLEKKRLIDMHTSVATAVLDHIKQRKLDVLFEAEEKILNRQISDTPVIDLMRQCSNDEDALRIMLINYLCTANVSEAELQEQIAYLREAGVDESAVKFVRQLRSVSNMNRVTSEHSGGGTKTDSMFTNLLNRGSYLFMEGVKNLVPKKHNLPLTKMVDSLTSGNSPAGARSIEDEYRYFDPKLMHSGRESQRARGATVAQDVIVFVIGGGNYVEYQNINDYGKSKGLSRITYGCTELVNPKQFTDQVQLSSPII</sequence>
<dbReference type="PANTHER" id="PTHR11679">
    <property type="entry name" value="VESICLE PROTEIN SORTING-ASSOCIATED"/>
    <property type="match status" value="1"/>
</dbReference>
<dbReference type="InterPro" id="IPR036045">
    <property type="entry name" value="Sec1-like_sf"/>
</dbReference>
<dbReference type="Gene3D" id="1.25.40.60">
    <property type="match status" value="1"/>
</dbReference>
<dbReference type="Gene3D" id="3.90.830.10">
    <property type="entry name" value="Syntaxin Binding Protein 1, Chain A, domain 2"/>
    <property type="match status" value="1"/>
</dbReference>
<dbReference type="OrthoDB" id="10251230at2759"/>
<comment type="similarity">
    <text evidence="1">Belongs to the STXBP/unc-18/SEC1 family.</text>
</comment>
<keyword evidence="3" id="KW-1185">Reference proteome</keyword>
<dbReference type="InterPro" id="IPR043127">
    <property type="entry name" value="Sec-1-like_dom3a"/>
</dbReference>
<gene>
    <name evidence="2" type="primary">SCFD1</name>
    <name evidence="2" type="ORF">Tcan_04545</name>
</gene>
<protein>
    <submittedName>
        <fullName evidence="2">Sec1 family domain-containing protein 1</fullName>
    </submittedName>
</protein>
<proteinExistence type="inferred from homology"/>